<gene>
    <name evidence="6" type="ORF">GCM10023332_13950</name>
</gene>
<dbReference type="Proteomes" id="UP001501323">
    <property type="component" value="Unassembled WGS sequence"/>
</dbReference>
<proteinExistence type="inferred from homology"/>
<evidence type="ECO:0000259" key="5">
    <source>
        <dbReference type="PROSITE" id="PS50931"/>
    </source>
</evidence>
<dbReference type="PROSITE" id="PS50931">
    <property type="entry name" value="HTH_LYSR"/>
    <property type="match status" value="1"/>
</dbReference>
<reference evidence="7" key="1">
    <citation type="journal article" date="2019" name="Int. J. Syst. Evol. Microbiol.">
        <title>The Global Catalogue of Microorganisms (GCM) 10K type strain sequencing project: providing services to taxonomists for standard genome sequencing and annotation.</title>
        <authorList>
            <consortium name="The Broad Institute Genomics Platform"/>
            <consortium name="The Broad Institute Genome Sequencing Center for Infectious Disease"/>
            <person name="Wu L."/>
            <person name="Ma J."/>
        </authorList>
    </citation>
    <scope>NUCLEOTIDE SEQUENCE [LARGE SCALE GENOMIC DNA]</scope>
    <source>
        <strain evidence="7">JCM 18392</strain>
    </source>
</reference>
<comment type="similarity">
    <text evidence="1">Belongs to the LysR transcriptional regulatory family.</text>
</comment>
<keyword evidence="7" id="KW-1185">Reference proteome</keyword>
<evidence type="ECO:0000313" key="6">
    <source>
        <dbReference type="EMBL" id="GAA4863044.1"/>
    </source>
</evidence>
<dbReference type="SUPFAM" id="SSF53850">
    <property type="entry name" value="Periplasmic binding protein-like II"/>
    <property type="match status" value="1"/>
</dbReference>
<dbReference type="InterPro" id="IPR036390">
    <property type="entry name" value="WH_DNA-bd_sf"/>
</dbReference>
<dbReference type="InterPro" id="IPR036388">
    <property type="entry name" value="WH-like_DNA-bd_sf"/>
</dbReference>
<dbReference type="EMBL" id="BAABJY010000002">
    <property type="protein sequence ID" value="GAA4863044.1"/>
    <property type="molecule type" value="Genomic_DNA"/>
</dbReference>
<keyword evidence="4" id="KW-0804">Transcription</keyword>
<feature type="domain" description="HTH lysR-type" evidence="5">
    <location>
        <begin position="5"/>
        <end position="62"/>
    </location>
</feature>
<evidence type="ECO:0000313" key="7">
    <source>
        <dbReference type="Proteomes" id="UP001501323"/>
    </source>
</evidence>
<keyword evidence="3" id="KW-0238">DNA-binding</keyword>
<name>A0ABP9DXY9_9GAMM</name>
<evidence type="ECO:0000256" key="1">
    <source>
        <dbReference type="ARBA" id="ARBA00009437"/>
    </source>
</evidence>
<dbReference type="PANTHER" id="PTHR30537">
    <property type="entry name" value="HTH-TYPE TRANSCRIPTIONAL REGULATOR"/>
    <property type="match status" value="1"/>
</dbReference>
<dbReference type="InterPro" id="IPR000847">
    <property type="entry name" value="LysR_HTH_N"/>
</dbReference>
<accession>A0ABP9DXY9</accession>
<dbReference type="PANTHER" id="PTHR30537:SF3">
    <property type="entry name" value="TRANSCRIPTIONAL REGULATORY PROTEIN"/>
    <property type="match status" value="1"/>
</dbReference>
<dbReference type="Gene3D" id="3.40.190.290">
    <property type="match status" value="1"/>
</dbReference>
<dbReference type="Pfam" id="PF03466">
    <property type="entry name" value="LysR_substrate"/>
    <property type="match status" value="1"/>
</dbReference>
<dbReference type="Gene3D" id="1.10.10.10">
    <property type="entry name" value="Winged helix-like DNA-binding domain superfamily/Winged helix DNA-binding domain"/>
    <property type="match status" value="1"/>
</dbReference>
<comment type="caution">
    <text evidence="6">The sequence shown here is derived from an EMBL/GenBank/DDBJ whole genome shotgun (WGS) entry which is preliminary data.</text>
</comment>
<evidence type="ECO:0000256" key="2">
    <source>
        <dbReference type="ARBA" id="ARBA00023015"/>
    </source>
</evidence>
<dbReference type="SUPFAM" id="SSF46785">
    <property type="entry name" value="Winged helix' DNA-binding domain"/>
    <property type="match status" value="1"/>
</dbReference>
<sequence>MAKPIHWDDLQYFLAVCEHGSLGAAARALGVNHSTVLRRIGSLEATLGVRLFDRLPAGYTLTAQGHALASEMSGVPEQVDAAQRRVVGGDLELKGSIRLTAPDVVMQSMLLPALARFRRMHPQLELELVVNSSLLNLTRREADVAVRGSNEPPPTLVGRRVGKVRVGLYASRDYLDSLGPSPSEADYQWVCLDETYAHMASAKWVREHVPPERIALKVNHLPTLADAVAAGLGVGWLLCPLGETRKDLVCLREPLPEMDTQVWVLTHRDLRRVARIRALTDLLYEHLSQDPRLVHA</sequence>
<dbReference type="Pfam" id="PF00126">
    <property type="entry name" value="HTH_1"/>
    <property type="match status" value="1"/>
</dbReference>
<evidence type="ECO:0000256" key="3">
    <source>
        <dbReference type="ARBA" id="ARBA00023125"/>
    </source>
</evidence>
<evidence type="ECO:0000256" key="4">
    <source>
        <dbReference type="ARBA" id="ARBA00023163"/>
    </source>
</evidence>
<dbReference type="RefSeq" id="WP_345294801.1">
    <property type="nucleotide sequence ID" value="NZ_BAABJY010000002.1"/>
</dbReference>
<keyword evidence="2" id="KW-0805">Transcription regulation</keyword>
<organism evidence="6 7">
    <name type="scientific">Luteimonas vadosa</name>
    <dbReference type="NCBI Taxonomy" id="1165507"/>
    <lineage>
        <taxon>Bacteria</taxon>
        <taxon>Pseudomonadati</taxon>
        <taxon>Pseudomonadota</taxon>
        <taxon>Gammaproteobacteria</taxon>
        <taxon>Lysobacterales</taxon>
        <taxon>Lysobacteraceae</taxon>
        <taxon>Luteimonas</taxon>
    </lineage>
</organism>
<protein>
    <submittedName>
        <fullName evidence="6">LysR family transcriptional regulator</fullName>
    </submittedName>
</protein>
<dbReference type="InterPro" id="IPR058163">
    <property type="entry name" value="LysR-type_TF_proteobact-type"/>
</dbReference>
<dbReference type="InterPro" id="IPR005119">
    <property type="entry name" value="LysR_subst-bd"/>
</dbReference>